<dbReference type="EMBL" id="CM009750">
    <property type="protein sequence ID" value="PUZ69555.1"/>
    <property type="molecule type" value="Genomic_DNA"/>
</dbReference>
<evidence type="ECO:0000256" key="14">
    <source>
        <dbReference type="SAM" id="MobiDB-lite"/>
    </source>
</evidence>
<dbReference type="Pfam" id="PF07731">
    <property type="entry name" value="Cu-oxidase_2"/>
    <property type="match status" value="1"/>
</dbReference>
<keyword evidence="6 13" id="KW-0052">Apoplast</keyword>
<accession>A0A2T7EP03</accession>
<gene>
    <name evidence="18" type="ORF">GQ55_2G119000</name>
</gene>
<dbReference type="CDD" id="cd13849">
    <property type="entry name" value="CuRO_1_LCC_plant"/>
    <property type="match status" value="1"/>
</dbReference>
<evidence type="ECO:0000259" key="17">
    <source>
        <dbReference type="Pfam" id="PF07732"/>
    </source>
</evidence>
<keyword evidence="11 13" id="KW-0186">Copper</keyword>
<keyword evidence="7 13" id="KW-0964">Secreted</keyword>
<dbReference type="OrthoDB" id="2121828at2759"/>
<dbReference type="STRING" id="1504633.A0A2T7EP03"/>
<dbReference type="GO" id="GO:0005507">
    <property type="term" value="F:copper ion binding"/>
    <property type="evidence" value="ECO:0007669"/>
    <property type="project" value="InterPro"/>
</dbReference>
<dbReference type="InterPro" id="IPR002355">
    <property type="entry name" value="Cu_oxidase_Cu_BS"/>
</dbReference>
<evidence type="ECO:0000256" key="5">
    <source>
        <dbReference type="ARBA" id="ARBA00012297"/>
    </source>
</evidence>
<dbReference type="InterPro" id="IPR001117">
    <property type="entry name" value="Cu-oxidase_2nd"/>
</dbReference>
<dbReference type="GO" id="GO:0052716">
    <property type="term" value="F:hydroquinone:oxygen oxidoreductase activity"/>
    <property type="evidence" value="ECO:0007669"/>
    <property type="project" value="UniProtKB-EC"/>
</dbReference>
<dbReference type="InterPro" id="IPR034285">
    <property type="entry name" value="CuRO_2_LCC"/>
</dbReference>
<dbReference type="Pfam" id="PF07732">
    <property type="entry name" value="Cu-oxidase_3"/>
    <property type="match status" value="1"/>
</dbReference>
<keyword evidence="19" id="KW-1185">Reference proteome</keyword>
<dbReference type="InterPro" id="IPR011707">
    <property type="entry name" value="Cu-oxidase-like_N"/>
</dbReference>
<dbReference type="CDD" id="cd13875">
    <property type="entry name" value="CuRO_2_LCC_plant"/>
    <property type="match status" value="1"/>
</dbReference>
<dbReference type="InterPro" id="IPR034288">
    <property type="entry name" value="CuRO_1_LCC"/>
</dbReference>
<feature type="domain" description="Plastocyanin-like" evidence="17">
    <location>
        <begin position="14"/>
        <end position="126"/>
    </location>
</feature>
<dbReference type="CDD" id="cd13897">
    <property type="entry name" value="CuRO_3_LCC_plant"/>
    <property type="match status" value="1"/>
</dbReference>
<dbReference type="InterPro" id="IPR011706">
    <property type="entry name" value="Cu-oxidase_C"/>
</dbReference>
<feature type="domain" description="Plastocyanin-like" evidence="15">
    <location>
        <begin position="140"/>
        <end position="292"/>
    </location>
</feature>
<evidence type="ECO:0000256" key="11">
    <source>
        <dbReference type="ARBA" id="ARBA00023008"/>
    </source>
</evidence>
<protein>
    <recommendedName>
        <fullName evidence="5 13">Laccase</fullName>
        <ecNumber evidence="5 13">1.10.3.2</ecNumber>
    </recommendedName>
    <alternativeName>
        <fullName evidence="13">Benzenediol:oxygen oxidoreductase</fullName>
    </alternativeName>
    <alternativeName>
        <fullName evidence="13">Diphenol oxidase</fullName>
    </alternativeName>
    <alternativeName>
        <fullName evidence="13">Urishiol oxidase</fullName>
    </alternativeName>
</protein>
<evidence type="ECO:0000256" key="12">
    <source>
        <dbReference type="ARBA" id="ARBA00023185"/>
    </source>
</evidence>
<evidence type="ECO:0000259" key="15">
    <source>
        <dbReference type="Pfam" id="PF00394"/>
    </source>
</evidence>
<evidence type="ECO:0000256" key="13">
    <source>
        <dbReference type="RuleBase" id="RU361119"/>
    </source>
</evidence>
<dbReference type="PANTHER" id="PTHR11709:SF512">
    <property type="entry name" value="LACCASE"/>
    <property type="match status" value="1"/>
</dbReference>
<dbReference type="InterPro" id="IPR033138">
    <property type="entry name" value="Cu_oxidase_CS"/>
</dbReference>
<dbReference type="EC" id="1.10.3.2" evidence="5 13"/>
<proteinExistence type="inferred from homology"/>
<evidence type="ECO:0000256" key="10">
    <source>
        <dbReference type="ARBA" id="ARBA00023002"/>
    </source>
</evidence>
<dbReference type="GO" id="GO:0046274">
    <property type="term" value="P:lignin catabolic process"/>
    <property type="evidence" value="ECO:0007669"/>
    <property type="project" value="UniProtKB-KW"/>
</dbReference>
<evidence type="ECO:0000256" key="8">
    <source>
        <dbReference type="ARBA" id="ARBA00022723"/>
    </source>
</evidence>
<dbReference type="AlphaFoldDB" id="A0A2T7EP03"/>
<dbReference type="InterPro" id="IPR034289">
    <property type="entry name" value="CuRO_3_LCC"/>
</dbReference>
<keyword evidence="8 13" id="KW-0479">Metal-binding</keyword>
<evidence type="ECO:0000313" key="18">
    <source>
        <dbReference type="EMBL" id="PUZ69555.1"/>
    </source>
</evidence>
<keyword evidence="12 13" id="KW-0439">Lignin degradation</keyword>
<dbReference type="PROSITE" id="PS00080">
    <property type="entry name" value="MULTICOPPER_OXIDASE2"/>
    <property type="match status" value="1"/>
</dbReference>
<feature type="region of interest" description="Disordered" evidence="14">
    <location>
        <begin position="294"/>
        <end position="315"/>
    </location>
</feature>
<dbReference type="InterPro" id="IPR045087">
    <property type="entry name" value="Cu-oxidase_fam"/>
</dbReference>
<feature type="domain" description="Plastocyanin-like" evidence="16">
    <location>
        <begin position="419"/>
        <end position="559"/>
    </location>
</feature>
<dbReference type="PROSITE" id="PS00079">
    <property type="entry name" value="MULTICOPPER_OXIDASE1"/>
    <property type="match status" value="1"/>
</dbReference>
<dbReference type="SUPFAM" id="SSF49503">
    <property type="entry name" value="Cupredoxins"/>
    <property type="match status" value="3"/>
</dbReference>
<evidence type="ECO:0000256" key="2">
    <source>
        <dbReference type="ARBA" id="ARBA00002075"/>
    </source>
</evidence>
<keyword evidence="9 13" id="KW-0677">Repeat</keyword>
<dbReference type="Gene3D" id="2.60.40.420">
    <property type="entry name" value="Cupredoxins - blue copper proteins"/>
    <property type="match status" value="3"/>
</dbReference>
<dbReference type="NCBIfam" id="TIGR03389">
    <property type="entry name" value="laccase"/>
    <property type="match status" value="1"/>
</dbReference>
<dbReference type="InterPro" id="IPR008972">
    <property type="entry name" value="Cupredoxin"/>
</dbReference>
<dbReference type="GO" id="GO:0048046">
    <property type="term" value="C:apoplast"/>
    <property type="evidence" value="ECO:0007669"/>
    <property type="project" value="UniProtKB-SubCell"/>
</dbReference>
<sequence length="599" mass="66222">MAAAAVVKHTFLVSTVKMKHLCKETQVTVVNGQLPGPVIDVTEGDTVAVHVVNKSPNNITIHWHGVRQWLNCWADGVPMITQRPILPKHNFTYRFNVSGQEGTLWWHAHVSCLRATLHGALIIRPRHGAGSYPFPKPHKEIPIIIGDWWQKDLRKVAWNMAHDSFGDFPSASTINGKLGDLFNCSGTPEDGYELHMEPGKTYLLRIINAGLFFEFYLKIAGHKFKVVASDANYVSPFTTDVIAIAPGETMDALVVADAPAGRYYVVAVPTQPPLPDPQVEAHATRAIVQYSNTHSPGSGAAVAGGDQSCEEDDDDVPVAPQMPDEHDTLRSFYFHGNLTGLPHRRPSPVPLQVDERMLITLGLGSVCRRGQSCTTGVHGKGILVASMNNISFEPPTMKTTPLLEAHYFHTGDIDAMPEFPDWPPRLFNFTDRGLTPWGPKEMEVERASKATAVRRFRHGAVVEVVFQNTAILQSDSNPMHLHGHDMVVLAQGHGNYNATKDVASYNLVNPPWKNTVLVPNLGWVAVRFVANNPGVWFVHCHFEFHLTMGMATVFIVENGSTVETSLPPPPENFPTRAAEDNLVPDEFYIKTKKTEASYK</sequence>
<comment type="similarity">
    <text evidence="4 13">Belongs to the multicopper oxidase family.</text>
</comment>
<evidence type="ECO:0000259" key="16">
    <source>
        <dbReference type="Pfam" id="PF07731"/>
    </source>
</evidence>
<evidence type="ECO:0000256" key="7">
    <source>
        <dbReference type="ARBA" id="ARBA00022525"/>
    </source>
</evidence>
<evidence type="ECO:0000256" key="9">
    <source>
        <dbReference type="ARBA" id="ARBA00022737"/>
    </source>
</evidence>
<evidence type="ECO:0000256" key="1">
    <source>
        <dbReference type="ARBA" id="ARBA00000349"/>
    </source>
</evidence>
<reference evidence="18 19" key="1">
    <citation type="submission" date="2018-04" db="EMBL/GenBank/DDBJ databases">
        <title>WGS assembly of Panicum hallii var. hallii HAL2.</title>
        <authorList>
            <person name="Lovell J."/>
            <person name="Jenkins J."/>
            <person name="Lowry D."/>
            <person name="Mamidi S."/>
            <person name="Sreedasyam A."/>
            <person name="Weng X."/>
            <person name="Barry K."/>
            <person name="Bonette J."/>
            <person name="Campitelli B."/>
            <person name="Daum C."/>
            <person name="Gordon S."/>
            <person name="Gould B."/>
            <person name="Lipzen A."/>
            <person name="MacQueen A."/>
            <person name="Palacio-Mejia J."/>
            <person name="Plott C."/>
            <person name="Shakirov E."/>
            <person name="Shu S."/>
            <person name="Yoshinaga Y."/>
            <person name="Zane M."/>
            <person name="Rokhsar D."/>
            <person name="Grimwood J."/>
            <person name="Schmutz J."/>
            <person name="Juenger T."/>
        </authorList>
    </citation>
    <scope>NUCLEOTIDE SEQUENCE [LARGE SCALE GENOMIC DNA]</scope>
    <source>
        <strain evidence="19">cv. HAL2</strain>
    </source>
</reference>
<dbReference type="Pfam" id="PF00394">
    <property type="entry name" value="Cu-oxidase"/>
    <property type="match status" value="1"/>
</dbReference>
<name>A0A2T7EP03_9POAL</name>
<dbReference type="Gramene" id="PUZ69555">
    <property type="protein sequence ID" value="PUZ69555"/>
    <property type="gene ID" value="GQ55_2G119000"/>
</dbReference>
<evidence type="ECO:0000256" key="3">
    <source>
        <dbReference type="ARBA" id="ARBA00004271"/>
    </source>
</evidence>
<dbReference type="PANTHER" id="PTHR11709">
    <property type="entry name" value="MULTI-COPPER OXIDASE"/>
    <property type="match status" value="1"/>
</dbReference>
<comment type="function">
    <text evidence="2 13">Lignin degradation and detoxification of lignin-derived products.</text>
</comment>
<comment type="subcellular location">
    <subcellularLocation>
        <location evidence="3 13">Secreted</location>
        <location evidence="3 13">Extracellular space</location>
        <location evidence="3 13">Apoplast</location>
    </subcellularLocation>
</comment>
<evidence type="ECO:0000256" key="4">
    <source>
        <dbReference type="ARBA" id="ARBA00010609"/>
    </source>
</evidence>
<comment type="catalytic activity">
    <reaction evidence="1 13">
        <text>4 hydroquinone + O2 = 4 benzosemiquinone + 2 H2O</text>
        <dbReference type="Rhea" id="RHEA:11276"/>
        <dbReference type="ChEBI" id="CHEBI:15377"/>
        <dbReference type="ChEBI" id="CHEBI:15379"/>
        <dbReference type="ChEBI" id="CHEBI:17594"/>
        <dbReference type="ChEBI" id="CHEBI:17977"/>
        <dbReference type="EC" id="1.10.3.2"/>
    </reaction>
</comment>
<evidence type="ECO:0000256" key="6">
    <source>
        <dbReference type="ARBA" id="ARBA00022523"/>
    </source>
</evidence>
<organism evidence="18 19">
    <name type="scientific">Panicum hallii var. hallii</name>
    <dbReference type="NCBI Taxonomy" id="1504633"/>
    <lineage>
        <taxon>Eukaryota</taxon>
        <taxon>Viridiplantae</taxon>
        <taxon>Streptophyta</taxon>
        <taxon>Embryophyta</taxon>
        <taxon>Tracheophyta</taxon>
        <taxon>Spermatophyta</taxon>
        <taxon>Magnoliopsida</taxon>
        <taxon>Liliopsida</taxon>
        <taxon>Poales</taxon>
        <taxon>Poaceae</taxon>
        <taxon>PACMAD clade</taxon>
        <taxon>Panicoideae</taxon>
        <taxon>Panicodae</taxon>
        <taxon>Paniceae</taxon>
        <taxon>Panicinae</taxon>
        <taxon>Panicum</taxon>
        <taxon>Panicum sect. Panicum</taxon>
    </lineage>
</organism>
<comment type="cofactor">
    <cofactor evidence="13">
        <name>Cu cation</name>
        <dbReference type="ChEBI" id="CHEBI:23378"/>
    </cofactor>
    <text evidence="13">Binds 4 Cu cations per monomer.</text>
</comment>
<keyword evidence="10 13" id="KW-0560">Oxidoreductase</keyword>
<evidence type="ECO:0000313" key="19">
    <source>
        <dbReference type="Proteomes" id="UP000244336"/>
    </source>
</evidence>
<dbReference type="Proteomes" id="UP000244336">
    <property type="component" value="Chromosome 2"/>
</dbReference>
<dbReference type="InterPro" id="IPR017761">
    <property type="entry name" value="Laccase"/>
</dbReference>